<dbReference type="OrthoDB" id="757813at2"/>
<accession>A0A4V2MIW6</accession>
<evidence type="ECO:0000313" key="2">
    <source>
        <dbReference type="Proteomes" id="UP000292884"/>
    </source>
</evidence>
<proteinExistence type="predicted"/>
<dbReference type="AlphaFoldDB" id="A0A4V2MIW6"/>
<reference evidence="1 2" key="1">
    <citation type="submission" date="2019-02" db="EMBL/GenBank/DDBJ databases">
        <title>Pedobacter sp. RP-1-13 sp. nov., isolated from Arctic soil.</title>
        <authorList>
            <person name="Dahal R.H."/>
        </authorList>
    </citation>
    <scope>NUCLEOTIDE SEQUENCE [LARGE SCALE GENOMIC DNA]</scope>
    <source>
        <strain evidence="1 2">RP-1-13</strain>
    </source>
</reference>
<dbReference type="RefSeq" id="WP_131553027.1">
    <property type="nucleotide sequence ID" value="NZ_SJSK01000002.1"/>
</dbReference>
<sequence>MKKFTIAFAVLFVIIFGCKKIDENNGGGLCACSPVQSTAYLNLVIKNAGGEDLLSSTTTGSFSQSQILLYSKDANGIIKQISFSIRPPFSYGGNQFDYYQLMSQEIAILAKSIDNTYYLKLGNQAPYEVNLQVNSNLSKVEKVLIDKKEVPKETGKVATYYGMNIYYLNL</sequence>
<gene>
    <name evidence="1" type="ORF">EZ428_10160</name>
</gene>
<organism evidence="1 2">
    <name type="scientific">Pedobacter frigiditerrae</name>
    <dbReference type="NCBI Taxonomy" id="2530452"/>
    <lineage>
        <taxon>Bacteria</taxon>
        <taxon>Pseudomonadati</taxon>
        <taxon>Bacteroidota</taxon>
        <taxon>Sphingobacteriia</taxon>
        <taxon>Sphingobacteriales</taxon>
        <taxon>Sphingobacteriaceae</taxon>
        <taxon>Pedobacter</taxon>
    </lineage>
</organism>
<dbReference type="PROSITE" id="PS51257">
    <property type="entry name" value="PROKAR_LIPOPROTEIN"/>
    <property type="match status" value="1"/>
</dbReference>
<comment type="caution">
    <text evidence="1">The sequence shown here is derived from an EMBL/GenBank/DDBJ whole genome shotgun (WGS) entry which is preliminary data.</text>
</comment>
<evidence type="ECO:0000313" key="1">
    <source>
        <dbReference type="EMBL" id="TCC92086.1"/>
    </source>
</evidence>
<protein>
    <submittedName>
        <fullName evidence="1">Uncharacterized protein</fullName>
    </submittedName>
</protein>
<dbReference type="EMBL" id="SJSK01000002">
    <property type="protein sequence ID" value="TCC92086.1"/>
    <property type="molecule type" value="Genomic_DNA"/>
</dbReference>
<name>A0A4V2MIW6_9SPHI</name>
<dbReference type="Proteomes" id="UP000292884">
    <property type="component" value="Unassembled WGS sequence"/>
</dbReference>
<keyword evidence="2" id="KW-1185">Reference proteome</keyword>